<gene>
    <name evidence="1" type="ORF">K1718_00055</name>
</gene>
<dbReference type="SUPFAM" id="SSF52540">
    <property type="entry name" value="P-loop containing nucleoside triphosphate hydrolases"/>
    <property type="match status" value="1"/>
</dbReference>
<name>A0ABY8F7G2_9HYPH</name>
<sequence>MSLQDSQPRRLVFMARGGASVERRFSFPEGQSGLVYWRSAAIDADTAPIREALLDLFSEHPLGEWLTENPSDAELREKLLRRVSWQLELEAADMLSLQIKDQLRPILQQKGWPVTLSNQAYKLLLEHSFEVASRPNATDRQLTKIDVQEILEEVAAGAFLADQFAQPIQDVASSQDILISDLETTQPGAQRLGTVESVLDDVRGQSLVWLHGAHGVGKSTLAKLLANRTGGRWTVIDLWPVRKDETSAIAAWRELIRTISGENLDGIIIDDFVGEAANVLTKRLVALVQTLAPLGIRVIVTSHQAPSPARLADAGSDANAIVQVPYFTQGDIAELVQRAPAPPSEMIQPWSAMLHITTHGGHPVLVVAKLASLRARNWPRTALVEDIGTPSEAVKLTREEARRDLLANLRELDDARSLEAGKLLRRAASVFDRLDEPLLLKLAQAPPALSNAGDTVAVLKGAWLEILPHQDLRVSPLIADISNDVMQEEKKGWQQLAAYHWLEKKTLDERTLPLCFWNALHGEFEQILLKICETMQTMDRDKFRAAAPILAPIALLSTETSLFPSNPAVALMLRSLQFDVADAVDEPKIAAKAAQQFLREFSNAGEIGTLVLSVAGVRMLMSATAPISPKLRLEIALQMRTAYTVAEKLSGGEIIDPKEYLPAQFSGEMDLADFLFTTVIQHICQSEDLLEVIQALDQLEPTLRDRFVAAIFAIYGGATVFINSGWSKDQLAGRDMRTALKVYEEIKELVTKWNSQDLISEICCALSVIIDEGLRDTKQSLDVIASAICDVGELPNLIRQKAKVLSHLDRHHEATELLVTVEDNFDFETSLDKGIVLREAGVTSAKAGRFRDAIRMLEKAYTAFLDADGCAPLAVGVLVEIALVQWRAGEKENAVLTAAKCLESLEQFESSHSRQAERSHQFARAIGGLMSSEVLGVNEDYEPPFSFGLASQLEDSSAELLNPSLTPLSNNWRILAFVEAAIGSELGIDARSMEKQNGSVLPHIEAGILANRCNSELKAFAFKEVLITGTKAIAVSRQLKGVRREDHASLRLDVEELSLSNPSILLEDPQTSEAVESLLLDVLAASLFMDPPEEQILNVLATEIDNLFGAQTKLEAIFKSASQLYAVGSGASFNVMVANGIGVAPMDVEESPQRRFYRDLFLVSHVARSLCRPALEVPVAKLVLAGWSRVINKQRFLLTDPAKHAGQIADALDKENPPSLRVAAEVLISAQSMVRHPFGQEWFDALEKVTLEPKRRHQI</sequence>
<dbReference type="Proteomes" id="UP001209803">
    <property type="component" value="Chromosome"/>
</dbReference>
<protein>
    <recommendedName>
        <fullName evidence="3">AAA+ ATPase domain-containing protein</fullName>
    </recommendedName>
</protein>
<dbReference type="InterPro" id="IPR027417">
    <property type="entry name" value="P-loop_NTPase"/>
</dbReference>
<dbReference type="CDD" id="cd02019">
    <property type="entry name" value="NK"/>
    <property type="match status" value="1"/>
</dbReference>
<organism evidence="1 2">
    <name type="scientific">Roseibium porphyridii</name>
    <dbReference type="NCBI Taxonomy" id="2866279"/>
    <lineage>
        <taxon>Bacteria</taxon>
        <taxon>Pseudomonadati</taxon>
        <taxon>Pseudomonadota</taxon>
        <taxon>Alphaproteobacteria</taxon>
        <taxon>Hyphomicrobiales</taxon>
        <taxon>Stappiaceae</taxon>
        <taxon>Roseibium</taxon>
    </lineage>
</organism>
<evidence type="ECO:0000313" key="2">
    <source>
        <dbReference type="Proteomes" id="UP001209803"/>
    </source>
</evidence>
<keyword evidence="2" id="KW-1185">Reference proteome</keyword>
<evidence type="ECO:0008006" key="3">
    <source>
        <dbReference type="Google" id="ProtNLM"/>
    </source>
</evidence>
<dbReference type="RefSeq" id="WP_265680186.1">
    <property type="nucleotide sequence ID" value="NZ_CP120863.1"/>
</dbReference>
<accession>A0ABY8F7G2</accession>
<reference evidence="1 2" key="1">
    <citation type="submission" date="2023-03" db="EMBL/GenBank/DDBJ databases">
        <title>Roseibium porphyridii sp. nov. and Roseibium rhodosorbium sp. nov. isolated from marine algae, Porphyridium cruentum and Rhodosorus marinus, respectively.</title>
        <authorList>
            <person name="Lee M.W."/>
            <person name="Choi B.J."/>
            <person name="Lee J.K."/>
            <person name="Choi D.G."/>
            <person name="Baek J.H."/>
            <person name="Bayburt H."/>
            <person name="Kim J.M."/>
            <person name="Han D.M."/>
            <person name="Kim K.H."/>
            <person name="Jeon C.O."/>
        </authorList>
    </citation>
    <scope>NUCLEOTIDE SEQUENCE [LARGE SCALE GENOMIC DNA]</scope>
    <source>
        <strain evidence="1 2">KMA01</strain>
    </source>
</reference>
<evidence type="ECO:0000313" key="1">
    <source>
        <dbReference type="EMBL" id="WFE89790.1"/>
    </source>
</evidence>
<dbReference type="Gene3D" id="3.40.50.300">
    <property type="entry name" value="P-loop containing nucleotide triphosphate hydrolases"/>
    <property type="match status" value="1"/>
</dbReference>
<dbReference type="EMBL" id="CP120863">
    <property type="protein sequence ID" value="WFE89790.1"/>
    <property type="molecule type" value="Genomic_DNA"/>
</dbReference>
<proteinExistence type="predicted"/>